<feature type="signal peptide" evidence="1">
    <location>
        <begin position="1"/>
        <end position="21"/>
    </location>
</feature>
<dbReference type="OrthoDB" id="8657009at2"/>
<dbReference type="RefSeq" id="WP_015064500.1">
    <property type="nucleotide sequence ID" value="NC_019382.1"/>
</dbReference>
<feature type="chain" id="PRO_5002189956" evidence="1">
    <location>
        <begin position="22"/>
        <end position="99"/>
    </location>
</feature>
<reference evidence="2 3" key="1">
    <citation type="journal article" date="2012" name="BMC Genomics">
        <title>Comparative genomics of the classical Bordetella subspecies: the evolution and exchange of virulence-associated diversity amongst closely related pathogens.</title>
        <authorList>
            <person name="Park J."/>
            <person name="Zhang Y."/>
            <person name="Buboltz A.M."/>
            <person name="Zhang X."/>
            <person name="Schuster S.C."/>
            <person name="Ahuja U."/>
            <person name="Liu M."/>
            <person name="Miller J.F."/>
            <person name="Sebaihia M."/>
            <person name="Bentley S.D."/>
            <person name="Parkhill J."/>
            <person name="Harvill E.T."/>
        </authorList>
    </citation>
    <scope>NUCLEOTIDE SEQUENCE [LARGE SCALE GENOMIC DNA]</scope>
    <source>
        <strain evidence="2 3">253</strain>
    </source>
</reference>
<dbReference type="Pfam" id="PF13663">
    <property type="entry name" value="DUF4148"/>
    <property type="match status" value="1"/>
</dbReference>
<protein>
    <submittedName>
        <fullName evidence="2">Putative exported protein</fullName>
    </submittedName>
</protein>
<dbReference type="HOGENOM" id="CLU_141441_2_1_4"/>
<organism evidence="2 3">
    <name type="scientific">Bordetella bronchiseptica 253</name>
    <dbReference type="NCBI Taxonomy" id="568707"/>
    <lineage>
        <taxon>Bacteria</taxon>
        <taxon>Pseudomonadati</taxon>
        <taxon>Pseudomonadota</taxon>
        <taxon>Betaproteobacteria</taxon>
        <taxon>Burkholderiales</taxon>
        <taxon>Alcaligenaceae</taxon>
        <taxon>Bordetella</taxon>
    </lineage>
</organism>
<evidence type="ECO:0000256" key="1">
    <source>
        <dbReference type="SAM" id="SignalP"/>
    </source>
</evidence>
<gene>
    <name evidence="2" type="ORF">BN112_2613</name>
</gene>
<dbReference type="AlphaFoldDB" id="A0A0C6P4U1"/>
<name>A0A0C6P4U1_BORBO</name>
<keyword evidence="1" id="KW-0732">Signal</keyword>
<evidence type="ECO:0000313" key="3">
    <source>
        <dbReference type="Proteomes" id="UP000007564"/>
    </source>
</evidence>
<proteinExistence type="predicted"/>
<sequence>MRTFTSAALLAAALFGFNAFAGSGELDYPPADAQGSSLTRSQVQHELAIARAAGQLVFGESQEPATRLPGSTATRAQVQAELAQARSASAAPEYVETGA</sequence>
<accession>A0A0C6P4U1</accession>
<dbReference type="EMBL" id="HE965806">
    <property type="protein sequence ID" value="CCJ54530.1"/>
    <property type="molecule type" value="Genomic_DNA"/>
</dbReference>
<dbReference type="Proteomes" id="UP000007564">
    <property type="component" value="Chromosome"/>
</dbReference>
<evidence type="ECO:0000313" key="2">
    <source>
        <dbReference type="EMBL" id="CCJ54530.1"/>
    </source>
</evidence>
<dbReference type="KEGG" id="bbh:BN112_2613"/>
<dbReference type="InterPro" id="IPR025421">
    <property type="entry name" value="DUF4148"/>
</dbReference>